<dbReference type="GO" id="GO:0016798">
    <property type="term" value="F:hydrolase activity, acting on glycosyl bonds"/>
    <property type="evidence" value="ECO:0007669"/>
    <property type="project" value="UniProtKB-KW"/>
</dbReference>
<dbReference type="Pfam" id="PF00232">
    <property type="entry name" value="Glyco_hydro_1"/>
    <property type="match status" value="1"/>
</dbReference>
<dbReference type="AlphaFoldDB" id="A0ABD3HZ13"/>
<gene>
    <name evidence="5" type="ORF">R1sor_010287</name>
</gene>
<reference evidence="5 6" key="1">
    <citation type="submission" date="2024-09" db="EMBL/GenBank/DDBJ databases">
        <title>Chromosome-scale assembly of Riccia sorocarpa.</title>
        <authorList>
            <person name="Paukszto L."/>
        </authorList>
    </citation>
    <scope>NUCLEOTIDE SEQUENCE [LARGE SCALE GENOMIC DNA]</scope>
    <source>
        <strain evidence="5">LP-2024</strain>
        <tissue evidence="5">Aerial parts of the thallus</tissue>
    </source>
</reference>
<dbReference type="PROSITE" id="PS00653">
    <property type="entry name" value="GLYCOSYL_HYDROL_F1_2"/>
    <property type="match status" value="1"/>
</dbReference>
<dbReference type="PRINTS" id="PR00131">
    <property type="entry name" value="GLHYDRLASE1"/>
</dbReference>
<evidence type="ECO:0008006" key="7">
    <source>
        <dbReference type="Google" id="ProtNLM"/>
    </source>
</evidence>
<comment type="caution">
    <text evidence="5">The sequence shown here is derived from an EMBL/GenBank/DDBJ whole genome shotgun (WGS) entry which is preliminary data.</text>
</comment>
<dbReference type="Proteomes" id="UP001633002">
    <property type="component" value="Unassembled WGS sequence"/>
</dbReference>
<organism evidence="5 6">
    <name type="scientific">Riccia sorocarpa</name>
    <dbReference type="NCBI Taxonomy" id="122646"/>
    <lineage>
        <taxon>Eukaryota</taxon>
        <taxon>Viridiplantae</taxon>
        <taxon>Streptophyta</taxon>
        <taxon>Embryophyta</taxon>
        <taxon>Marchantiophyta</taxon>
        <taxon>Marchantiopsida</taxon>
        <taxon>Marchantiidae</taxon>
        <taxon>Marchantiales</taxon>
        <taxon>Ricciaceae</taxon>
        <taxon>Riccia</taxon>
    </lineage>
</organism>
<keyword evidence="6" id="KW-1185">Reference proteome</keyword>
<dbReference type="SUPFAM" id="SSF51445">
    <property type="entry name" value="(Trans)glycosidases"/>
    <property type="match status" value="1"/>
</dbReference>
<dbReference type="FunFam" id="3.20.20.80:FF:000041">
    <property type="entry name" value="Beta-glucosidase 7"/>
    <property type="match status" value="1"/>
</dbReference>
<dbReference type="PANTHER" id="PTHR10353">
    <property type="entry name" value="GLYCOSYL HYDROLASE"/>
    <property type="match status" value="1"/>
</dbReference>
<proteinExistence type="inferred from homology"/>
<evidence type="ECO:0000256" key="4">
    <source>
        <dbReference type="RuleBase" id="RU003690"/>
    </source>
</evidence>
<evidence type="ECO:0000256" key="1">
    <source>
        <dbReference type="ARBA" id="ARBA00010838"/>
    </source>
</evidence>
<sequence>MAFGDHIVEKEESAGEALANFEIEQLEKVSIQENIFRDRFPEDFIFGCSTSAYQIEGGVHEGGRGPCSWDTECSIPGRILNGSTGDIACDSYNKYQEDVDLIDEVGFDAYRFSIAWTRIFPDGVGDQPNQEGLAYYNRVIDALLIKGVKPVITLYHFDLPQVLLDKYGGWSSAEIIPAFSAYAEACFVAFGDRVKNWITINEPTIDLALNSGYAGTLGEAAKVNTPERRYLQGHHMLLAHATAAKIYRQKYQGLDGKIGIALDIQGYEPLTDAPEDIEAANTAMAFRGGWFMDPLTFGQYPEVIRKTWGEALPSFTEEESKLVKGSIDFLGLNFYTGLYVSGKPVFGFSNTPAFPVTLPSNIYIGDFRDQVPIGGLSGAGLRIHPKSLENVLLMLKTKYGNPLTYITENGYSEVRNPELSLEESLQDHVRIHYIREHLRAVLSALKGGVNVRGFFVWSLMDNFEWFWGYQYQFGLHYVDFQDNQRRYPKASALWFKDLLHSDRSRVQKIITN</sequence>
<dbReference type="InterPro" id="IPR001360">
    <property type="entry name" value="Glyco_hydro_1"/>
</dbReference>
<evidence type="ECO:0000313" key="6">
    <source>
        <dbReference type="Proteomes" id="UP001633002"/>
    </source>
</evidence>
<name>A0ABD3HZ13_9MARC</name>
<dbReference type="InterPro" id="IPR017853">
    <property type="entry name" value="GH"/>
</dbReference>
<dbReference type="PANTHER" id="PTHR10353:SF36">
    <property type="entry name" value="LP05116P"/>
    <property type="match status" value="1"/>
</dbReference>
<dbReference type="EMBL" id="JBJQOH010000002">
    <property type="protein sequence ID" value="KAL3696211.1"/>
    <property type="molecule type" value="Genomic_DNA"/>
</dbReference>
<dbReference type="Gene3D" id="3.20.20.80">
    <property type="entry name" value="Glycosidases"/>
    <property type="match status" value="1"/>
</dbReference>
<evidence type="ECO:0000313" key="5">
    <source>
        <dbReference type="EMBL" id="KAL3696211.1"/>
    </source>
</evidence>
<accession>A0ABD3HZ13</accession>
<protein>
    <recommendedName>
        <fullName evidence="7">Beta-glucosidase</fullName>
    </recommendedName>
</protein>
<keyword evidence="2" id="KW-0378">Hydrolase</keyword>
<evidence type="ECO:0000256" key="3">
    <source>
        <dbReference type="ARBA" id="ARBA00023295"/>
    </source>
</evidence>
<dbReference type="InterPro" id="IPR033132">
    <property type="entry name" value="GH_1_N_CS"/>
</dbReference>
<keyword evidence="3" id="KW-0326">Glycosidase</keyword>
<evidence type="ECO:0000256" key="2">
    <source>
        <dbReference type="ARBA" id="ARBA00022801"/>
    </source>
</evidence>
<comment type="similarity">
    <text evidence="1 4">Belongs to the glycosyl hydrolase 1 family.</text>
</comment>